<protein>
    <recommendedName>
        <fullName evidence="3">Transposase</fullName>
    </recommendedName>
</protein>
<sequence>MPVKIDLKRLEQSIFESENAPVVKDRILFYDESDFTRWKPECWAQPRLESVLPFKSTTHDYKLKVTIFRLSS</sequence>
<reference evidence="1 2" key="1">
    <citation type="submission" date="2021-03" db="EMBL/GenBank/DDBJ databases">
        <title>Genomic Encyclopedia of Type Strains, Phase IV (KMG-IV): sequencing the most valuable type-strain genomes for metagenomic binning, comparative biology and taxonomic classification.</title>
        <authorList>
            <person name="Goeker M."/>
        </authorList>
    </citation>
    <scope>NUCLEOTIDE SEQUENCE [LARGE SCALE GENOMIC DNA]</scope>
    <source>
        <strain evidence="1 2">DSM 26048</strain>
    </source>
</reference>
<name>A0ABS4IY92_9BACL</name>
<comment type="caution">
    <text evidence="1">The sequence shown here is derived from an EMBL/GenBank/DDBJ whole genome shotgun (WGS) entry which is preliminary data.</text>
</comment>
<evidence type="ECO:0000313" key="1">
    <source>
        <dbReference type="EMBL" id="MBP1991951.1"/>
    </source>
</evidence>
<accession>A0ABS4IY92</accession>
<dbReference type="Proteomes" id="UP001519287">
    <property type="component" value="Unassembled WGS sequence"/>
</dbReference>
<keyword evidence="2" id="KW-1185">Reference proteome</keyword>
<gene>
    <name evidence="1" type="ORF">J2Z66_003559</name>
</gene>
<proteinExistence type="predicted"/>
<dbReference type="RefSeq" id="WP_209972674.1">
    <property type="nucleotide sequence ID" value="NZ_JAGGLB010000011.1"/>
</dbReference>
<dbReference type="EMBL" id="JAGGLB010000011">
    <property type="protein sequence ID" value="MBP1991951.1"/>
    <property type="molecule type" value="Genomic_DNA"/>
</dbReference>
<organism evidence="1 2">
    <name type="scientific">Paenibacillus eucommiae</name>
    <dbReference type="NCBI Taxonomy" id="1355755"/>
    <lineage>
        <taxon>Bacteria</taxon>
        <taxon>Bacillati</taxon>
        <taxon>Bacillota</taxon>
        <taxon>Bacilli</taxon>
        <taxon>Bacillales</taxon>
        <taxon>Paenibacillaceae</taxon>
        <taxon>Paenibacillus</taxon>
    </lineage>
</organism>
<evidence type="ECO:0000313" key="2">
    <source>
        <dbReference type="Proteomes" id="UP001519287"/>
    </source>
</evidence>
<evidence type="ECO:0008006" key="3">
    <source>
        <dbReference type="Google" id="ProtNLM"/>
    </source>
</evidence>